<accession>A0ABX2M440</accession>
<keyword evidence="3" id="KW-1185">Reference proteome</keyword>
<proteinExistence type="predicted"/>
<gene>
    <name evidence="1" type="ORF">HP507_00020</name>
    <name evidence="2" type="ORF">HP507_04070</name>
</gene>
<keyword evidence="1" id="KW-0547">Nucleotide-binding</keyword>
<evidence type="ECO:0000313" key="3">
    <source>
        <dbReference type="Proteomes" id="UP000573001"/>
    </source>
</evidence>
<sequence length="38" mass="4048">PELTGLMAGGAELEELAHELEQVGGQDDRIEEIRAAEA</sequence>
<organism evidence="1 3">
    <name type="scientific">Curtobacterium pusillum</name>
    <dbReference type="NCBI Taxonomy" id="69373"/>
    <lineage>
        <taxon>Bacteria</taxon>
        <taxon>Bacillati</taxon>
        <taxon>Actinomycetota</taxon>
        <taxon>Actinomycetes</taxon>
        <taxon>Micrococcales</taxon>
        <taxon>Microbacteriaceae</taxon>
        <taxon>Curtobacterium</taxon>
    </lineage>
</organism>
<feature type="non-terminal residue" evidence="1">
    <location>
        <position position="1"/>
    </location>
</feature>
<evidence type="ECO:0000313" key="2">
    <source>
        <dbReference type="EMBL" id="NUU13013.1"/>
    </source>
</evidence>
<reference evidence="1 3" key="1">
    <citation type="submission" date="2020-05" db="EMBL/GenBank/DDBJ databases">
        <title>Genome Sequencing of Type Strains.</title>
        <authorList>
            <person name="Lemaire J.F."/>
            <person name="Inderbitzin P."/>
            <person name="Gregorio O.A."/>
            <person name="Collins S.B."/>
            <person name="Wespe N."/>
            <person name="Knight-Connoni V."/>
        </authorList>
    </citation>
    <scope>NUCLEOTIDE SEQUENCE [LARGE SCALE GENOMIC DNA]</scope>
    <source>
        <strain evidence="1 3">ATCC 19096</strain>
    </source>
</reference>
<name>A0ABX2M440_9MICO</name>
<evidence type="ECO:0000313" key="1">
    <source>
        <dbReference type="EMBL" id="NUU12243.1"/>
    </source>
</evidence>
<dbReference type="EMBL" id="JABMCE010000006">
    <property type="protein sequence ID" value="NUU12243.1"/>
    <property type="molecule type" value="Genomic_DNA"/>
</dbReference>
<protein>
    <submittedName>
        <fullName evidence="1">Sugar ABC transporter ATP-binding protein</fullName>
    </submittedName>
</protein>
<dbReference type="GO" id="GO:0005524">
    <property type="term" value="F:ATP binding"/>
    <property type="evidence" value="ECO:0007669"/>
    <property type="project" value="UniProtKB-KW"/>
</dbReference>
<keyword evidence="1" id="KW-0067">ATP-binding</keyword>
<dbReference type="Proteomes" id="UP000573001">
    <property type="component" value="Unassembled WGS sequence"/>
</dbReference>
<comment type="caution">
    <text evidence="1">The sequence shown here is derived from an EMBL/GenBank/DDBJ whole genome shotgun (WGS) entry which is preliminary data.</text>
</comment>
<dbReference type="EMBL" id="JABMCE010000057">
    <property type="protein sequence ID" value="NUU13013.1"/>
    <property type="molecule type" value="Genomic_DNA"/>
</dbReference>